<evidence type="ECO:0000313" key="2">
    <source>
        <dbReference type="Proteomes" id="UP000054559"/>
    </source>
</evidence>
<accession>A0A0J8QT43</accession>
<evidence type="ECO:0000313" key="1">
    <source>
        <dbReference type="EMBL" id="KMU75616.1"/>
    </source>
</evidence>
<protein>
    <submittedName>
        <fullName evidence="1">Uncharacterized protein</fullName>
    </submittedName>
</protein>
<gene>
    <name evidence="1" type="ORF">CISG_05019</name>
</gene>
<proteinExistence type="predicted"/>
<organism evidence="1 2">
    <name type="scientific">Coccidioides immitis RMSCC 3703</name>
    <dbReference type="NCBI Taxonomy" id="454286"/>
    <lineage>
        <taxon>Eukaryota</taxon>
        <taxon>Fungi</taxon>
        <taxon>Dikarya</taxon>
        <taxon>Ascomycota</taxon>
        <taxon>Pezizomycotina</taxon>
        <taxon>Eurotiomycetes</taxon>
        <taxon>Eurotiomycetidae</taxon>
        <taxon>Onygenales</taxon>
        <taxon>Onygenaceae</taxon>
        <taxon>Coccidioides</taxon>
    </lineage>
</organism>
<dbReference type="EMBL" id="DS268141">
    <property type="protein sequence ID" value="KMU75616.1"/>
    <property type="molecule type" value="Genomic_DNA"/>
</dbReference>
<dbReference type="Proteomes" id="UP000054559">
    <property type="component" value="Unassembled WGS sequence"/>
</dbReference>
<dbReference type="AlphaFoldDB" id="A0A0J8QT43"/>
<name>A0A0J8QT43_COCIT</name>
<reference evidence="2" key="1">
    <citation type="journal article" date="2010" name="Genome Res.">
        <title>Population genomic sequencing of Coccidioides fungi reveals recent hybridization and transposon control.</title>
        <authorList>
            <person name="Neafsey D.E."/>
            <person name="Barker B.M."/>
            <person name="Sharpton T.J."/>
            <person name="Stajich J.E."/>
            <person name="Park D.J."/>
            <person name="Whiston E."/>
            <person name="Hung C.-Y."/>
            <person name="McMahan C."/>
            <person name="White J."/>
            <person name="Sykes S."/>
            <person name="Heiman D."/>
            <person name="Young S."/>
            <person name="Zeng Q."/>
            <person name="Abouelleil A."/>
            <person name="Aftuck L."/>
            <person name="Bessette D."/>
            <person name="Brown A."/>
            <person name="FitzGerald M."/>
            <person name="Lui A."/>
            <person name="Macdonald J.P."/>
            <person name="Priest M."/>
            <person name="Orbach M.J."/>
            <person name="Galgiani J.N."/>
            <person name="Kirkland T.N."/>
            <person name="Cole G.T."/>
            <person name="Birren B.W."/>
            <person name="Henn M.R."/>
            <person name="Taylor J.W."/>
            <person name="Rounsley S.D."/>
        </authorList>
    </citation>
    <scope>NUCLEOTIDE SEQUENCE [LARGE SCALE GENOMIC DNA]</scope>
    <source>
        <strain evidence="2">RMSCC 3703</strain>
    </source>
</reference>
<sequence>MAALVPFTEFFPLSSMNAGIEECLLTMGNVFMRFGRTILDVGSLRRQVEYMGRCIYSLFSLATGIAILPLSPYRCFEIALPLYEHNNEMALHTAFESQDVVSGTYSEPLGMRPGLHQGHRYGLWVERGMTQLLHIAPEQFSH</sequence>